<evidence type="ECO:0000256" key="6">
    <source>
        <dbReference type="SAM" id="Phobius"/>
    </source>
</evidence>
<dbReference type="PANTHER" id="PTHR30213:SF0">
    <property type="entry name" value="UPF0761 MEMBRANE PROTEIN YIHY"/>
    <property type="match status" value="1"/>
</dbReference>
<dbReference type="RefSeq" id="WP_107001577.1">
    <property type="nucleotide sequence ID" value="NZ_DBFCBK010000014.1"/>
</dbReference>
<gene>
    <name evidence="7" type="ORF">C7U56_13005</name>
</gene>
<accession>A0A2T3FLK5</accession>
<feature type="transmembrane region" description="Helical" evidence="6">
    <location>
        <begin position="173"/>
        <end position="194"/>
    </location>
</feature>
<evidence type="ECO:0000256" key="1">
    <source>
        <dbReference type="ARBA" id="ARBA00004651"/>
    </source>
</evidence>
<dbReference type="PANTHER" id="PTHR30213">
    <property type="entry name" value="INNER MEMBRANE PROTEIN YHJD"/>
    <property type="match status" value="1"/>
</dbReference>
<feature type="transmembrane region" description="Helical" evidence="6">
    <location>
        <begin position="20"/>
        <end position="49"/>
    </location>
</feature>
<evidence type="ECO:0000313" key="7">
    <source>
        <dbReference type="EMBL" id="PST36149.1"/>
    </source>
</evidence>
<keyword evidence="8" id="KW-1185">Reference proteome</keyword>
<keyword evidence="3 6" id="KW-0812">Transmembrane</keyword>
<dbReference type="Proteomes" id="UP000241048">
    <property type="component" value="Unassembled WGS sequence"/>
</dbReference>
<proteinExistence type="predicted"/>
<keyword evidence="4 6" id="KW-1133">Transmembrane helix</keyword>
<comment type="subcellular location">
    <subcellularLocation>
        <location evidence="1">Cell membrane</location>
        <topology evidence="1">Multi-pass membrane protein</topology>
    </subcellularLocation>
</comment>
<feature type="transmembrane region" description="Helical" evidence="6">
    <location>
        <begin position="239"/>
        <end position="261"/>
    </location>
</feature>
<evidence type="ECO:0000256" key="3">
    <source>
        <dbReference type="ARBA" id="ARBA00022692"/>
    </source>
</evidence>
<reference evidence="7 8" key="1">
    <citation type="submission" date="2018-03" db="EMBL/GenBank/DDBJ databases">
        <title>Lachnoclostridium SNUG30386 gen.nov., sp.nov., isolated from human faeces.</title>
        <authorList>
            <person name="Seo B."/>
            <person name="Jeon K."/>
            <person name="Ko G."/>
        </authorList>
    </citation>
    <scope>NUCLEOTIDE SEQUENCE [LARGE SCALE GENOMIC DNA]</scope>
    <source>
        <strain evidence="7 8">SNUG30386</strain>
    </source>
</reference>
<dbReference type="InterPro" id="IPR017039">
    <property type="entry name" value="Virul_fac_BrkB"/>
</dbReference>
<sequence>MLSFLLNCKRIYNDFIKDEVTVYAAQASFFIVLSAAPFIMILLTLIQLIPAVSPEDLMHVMTQLLPSSIHPLIESVIQDIQTVSPAALLSVTTVATIWSAARGMLGIERGLNRIIGCRKRRNYLLGRIINSGYTIVFLLMCIFSLVLMVFGSSLQRLLFRYFPMLDRFVSCLISLRTFLALALLTLFFVALYTWLPYERQDIRLQLPGALISTVGWIGCSYGFSIYFNHFSNYSYMYGSLTAVVILMLWLYACICILFFGAEINQHWRR</sequence>
<keyword evidence="5 6" id="KW-0472">Membrane</keyword>
<dbReference type="Pfam" id="PF03631">
    <property type="entry name" value="Virul_fac_BrkB"/>
    <property type="match status" value="1"/>
</dbReference>
<dbReference type="EMBL" id="PYLO01000005">
    <property type="protein sequence ID" value="PST36149.1"/>
    <property type="molecule type" value="Genomic_DNA"/>
</dbReference>
<name>A0A2T3FLK5_9CLOT</name>
<dbReference type="GO" id="GO:0005886">
    <property type="term" value="C:plasma membrane"/>
    <property type="evidence" value="ECO:0007669"/>
    <property type="project" value="UniProtKB-SubCell"/>
</dbReference>
<organism evidence="7 8">
    <name type="scientific">Clostridium fessum</name>
    <dbReference type="NCBI Taxonomy" id="2126740"/>
    <lineage>
        <taxon>Bacteria</taxon>
        <taxon>Bacillati</taxon>
        <taxon>Bacillota</taxon>
        <taxon>Clostridia</taxon>
        <taxon>Eubacteriales</taxon>
        <taxon>Clostridiaceae</taxon>
        <taxon>Clostridium</taxon>
    </lineage>
</organism>
<feature type="transmembrane region" description="Helical" evidence="6">
    <location>
        <begin position="128"/>
        <end position="153"/>
    </location>
</feature>
<evidence type="ECO:0000256" key="4">
    <source>
        <dbReference type="ARBA" id="ARBA00022989"/>
    </source>
</evidence>
<keyword evidence="2" id="KW-1003">Cell membrane</keyword>
<dbReference type="NCBIfam" id="TIGR00765">
    <property type="entry name" value="yihY_not_rbn"/>
    <property type="match status" value="1"/>
</dbReference>
<comment type="caution">
    <text evidence="7">The sequence shown here is derived from an EMBL/GenBank/DDBJ whole genome shotgun (WGS) entry which is preliminary data.</text>
</comment>
<evidence type="ECO:0000256" key="2">
    <source>
        <dbReference type="ARBA" id="ARBA00022475"/>
    </source>
</evidence>
<dbReference type="AlphaFoldDB" id="A0A2T3FLK5"/>
<protein>
    <submittedName>
        <fullName evidence="7">YihY/virulence factor BrkB family protein</fullName>
    </submittedName>
</protein>
<evidence type="ECO:0000313" key="8">
    <source>
        <dbReference type="Proteomes" id="UP000241048"/>
    </source>
</evidence>
<feature type="transmembrane region" description="Helical" evidence="6">
    <location>
        <begin position="206"/>
        <end position="227"/>
    </location>
</feature>
<feature type="transmembrane region" description="Helical" evidence="6">
    <location>
        <begin position="86"/>
        <end position="107"/>
    </location>
</feature>
<dbReference type="PIRSF" id="PIRSF035875">
    <property type="entry name" value="RNase_BN"/>
    <property type="match status" value="1"/>
</dbReference>
<evidence type="ECO:0000256" key="5">
    <source>
        <dbReference type="ARBA" id="ARBA00023136"/>
    </source>
</evidence>